<dbReference type="Proteomes" id="UP000253083">
    <property type="component" value="Unassembled WGS sequence"/>
</dbReference>
<proteinExistence type="predicted"/>
<dbReference type="InParanoid" id="A0A395JT60"/>
<dbReference type="Pfam" id="PF02089">
    <property type="entry name" value="Palm_thioest"/>
    <property type="match status" value="1"/>
</dbReference>
<dbReference type="PANTHER" id="PTHR37946">
    <property type="entry name" value="SLL1969 PROTEIN"/>
    <property type="match status" value="1"/>
</dbReference>
<accession>A0A395JT60</accession>
<feature type="chain" id="PRO_5017216537" description="Alpha/beta hydrolase family protein" evidence="1">
    <location>
        <begin position="20"/>
        <end position="235"/>
    </location>
</feature>
<dbReference type="PANTHER" id="PTHR37946:SF1">
    <property type="entry name" value="SLL1969 PROTEIN"/>
    <property type="match status" value="1"/>
</dbReference>
<name>A0A395JT60_9GAMM</name>
<organism evidence="2 3">
    <name type="scientific">Arenicella xantha</name>
    <dbReference type="NCBI Taxonomy" id="644221"/>
    <lineage>
        <taxon>Bacteria</taxon>
        <taxon>Pseudomonadati</taxon>
        <taxon>Pseudomonadota</taxon>
        <taxon>Gammaproteobacteria</taxon>
        <taxon>Arenicellales</taxon>
        <taxon>Arenicellaceae</taxon>
        <taxon>Arenicella</taxon>
    </lineage>
</organism>
<comment type="caution">
    <text evidence="2">The sequence shown here is derived from an EMBL/GenBank/DDBJ whole genome shotgun (WGS) entry which is preliminary data.</text>
</comment>
<protein>
    <recommendedName>
        <fullName evidence="4">Alpha/beta hydrolase family protein</fullName>
    </recommendedName>
</protein>
<evidence type="ECO:0000313" key="3">
    <source>
        <dbReference type="Proteomes" id="UP000253083"/>
    </source>
</evidence>
<evidence type="ECO:0008006" key="4">
    <source>
        <dbReference type="Google" id="ProtNLM"/>
    </source>
</evidence>
<dbReference type="Gene3D" id="3.40.50.1820">
    <property type="entry name" value="alpha/beta hydrolase"/>
    <property type="match status" value="1"/>
</dbReference>
<keyword evidence="3" id="KW-1185">Reference proteome</keyword>
<dbReference type="AlphaFoldDB" id="A0A395JT60"/>
<dbReference type="EMBL" id="QNRT01000001">
    <property type="protein sequence ID" value="RBP52748.1"/>
    <property type="molecule type" value="Genomic_DNA"/>
</dbReference>
<dbReference type="InterPro" id="IPR029058">
    <property type="entry name" value="AB_hydrolase_fold"/>
</dbReference>
<reference evidence="2 3" key="1">
    <citation type="submission" date="2018-06" db="EMBL/GenBank/DDBJ databases">
        <title>Genomic Encyclopedia of Type Strains, Phase IV (KMG-IV): sequencing the most valuable type-strain genomes for metagenomic binning, comparative biology and taxonomic classification.</title>
        <authorList>
            <person name="Goeker M."/>
        </authorList>
    </citation>
    <scope>NUCLEOTIDE SEQUENCE [LARGE SCALE GENOMIC DNA]</scope>
    <source>
        <strain evidence="2 3">DSM 24032</strain>
    </source>
</reference>
<keyword evidence="1" id="KW-0732">Signal</keyword>
<dbReference type="SUPFAM" id="SSF53474">
    <property type="entry name" value="alpha/beta-Hydrolases"/>
    <property type="match status" value="1"/>
</dbReference>
<evidence type="ECO:0000313" key="2">
    <source>
        <dbReference type="EMBL" id="RBP52748.1"/>
    </source>
</evidence>
<gene>
    <name evidence="2" type="ORF">DFR28_101131</name>
</gene>
<feature type="signal peptide" evidence="1">
    <location>
        <begin position="1"/>
        <end position="19"/>
    </location>
</feature>
<sequence>MNKILVLILFYSWSLTSVAQECVVLLHGMARTEHSMDKMSAELSKEGYLVVNYGYPSTSENIDEIATTHVAKAVSECENAAPVNFVTHSLGGIVLRKYLSMTKPETLGRVVMLGPPNQGSEVVDTLKNVPGFKLINGPAGMQLGTDDDSVPNSLGPVAYPVGVIAGSATINPILSQMLPNPDDGKVSVERTKVDGMSDHIVVPVSHPFLMHNPEVIAQVKSFLKAGKFLRDELGR</sequence>
<evidence type="ECO:0000256" key="1">
    <source>
        <dbReference type="SAM" id="SignalP"/>
    </source>
</evidence>